<evidence type="ECO:0000256" key="1">
    <source>
        <dbReference type="SAM" id="SignalP"/>
    </source>
</evidence>
<gene>
    <name evidence="2" type="ORF">HO173_011103</name>
</gene>
<dbReference type="Proteomes" id="UP000578531">
    <property type="component" value="Unassembled WGS sequence"/>
</dbReference>
<dbReference type="AlphaFoldDB" id="A0A8H6L039"/>
<comment type="caution">
    <text evidence="2">The sequence shown here is derived from an EMBL/GenBank/DDBJ whole genome shotgun (WGS) entry which is preliminary data.</text>
</comment>
<proteinExistence type="predicted"/>
<evidence type="ECO:0000313" key="3">
    <source>
        <dbReference type="Proteomes" id="UP000578531"/>
    </source>
</evidence>
<feature type="chain" id="PRO_5034023959" evidence="1">
    <location>
        <begin position="20"/>
        <end position="68"/>
    </location>
</feature>
<organism evidence="2 3">
    <name type="scientific">Letharia columbiana</name>
    <dbReference type="NCBI Taxonomy" id="112416"/>
    <lineage>
        <taxon>Eukaryota</taxon>
        <taxon>Fungi</taxon>
        <taxon>Dikarya</taxon>
        <taxon>Ascomycota</taxon>
        <taxon>Pezizomycotina</taxon>
        <taxon>Lecanoromycetes</taxon>
        <taxon>OSLEUM clade</taxon>
        <taxon>Lecanoromycetidae</taxon>
        <taxon>Lecanorales</taxon>
        <taxon>Lecanorineae</taxon>
        <taxon>Parmeliaceae</taxon>
        <taxon>Letharia</taxon>
    </lineage>
</organism>
<dbReference type="GeneID" id="59292747"/>
<feature type="signal peptide" evidence="1">
    <location>
        <begin position="1"/>
        <end position="19"/>
    </location>
</feature>
<dbReference type="RefSeq" id="XP_037160034.1">
    <property type="nucleotide sequence ID" value="XM_037312985.1"/>
</dbReference>
<keyword evidence="1" id="KW-0732">Signal</keyword>
<name>A0A8H6L039_9LECA</name>
<protein>
    <submittedName>
        <fullName evidence="2">Uncharacterized protein</fullName>
    </submittedName>
</protein>
<evidence type="ECO:0000313" key="2">
    <source>
        <dbReference type="EMBL" id="KAF6230566.1"/>
    </source>
</evidence>
<sequence>MRTTTIVYTILLLAAPAFTLPLHLDAIRSLVSRQLSEVSELSELVSIDDGPPKMGADADERICINGKC</sequence>
<reference evidence="2 3" key="1">
    <citation type="journal article" date="2020" name="Genomics">
        <title>Complete, high-quality genomes from long-read metagenomic sequencing of two wolf lichen thalli reveals enigmatic genome architecture.</title>
        <authorList>
            <person name="McKenzie S.K."/>
            <person name="Walston R.F."/>
            <person name="Allen J.L."/>
        </authorList>
    </citation>
    <scope>NUCLEOTIDE SEQUENCE [LARGE SCALE GENOMIC DNA]</scope>
    <source>
        <strain evidence="2">WasteWater2</strain>
    </source>
</reference>
<dbReference type="EMBL" id="JACCJC010000066">
    <property type="protein sequence ID" value="KAF6230566.1"/>
    <property type="molecule type" value="Genomic_DNA"/>
</dbReference>
<accession>A0A8H6L039</accession>
<keyword evidence="3" id="KW-1185">Reference proteome</keyword>